<evidence type="ECO:0000256" key="4">
    <source>
        <dbReference type="ARBA" id="ARBA00022692"/>
    </source>
</evidence>
<dbReference type="RefSeq" id="XP_069201793.1">
    <property type="nucleotide sequence ID" value="XM_069347191.1"/>
</dbReference>
<dbReference type="PANTHER" id="PTHR42650">
    <property type="entry name" value="TAIL-ANCHORED PROTEIN INSERTION RECEPTOR WRB"/>
    <property type="match status" value="1"/>
</dbReference>
<comment type="similarity">
    <text evidence="2 8">Belongs to the WRB/GET1 family.</text>
</comment>
<organism evidence="11 12">
    <name type="scientific">Neodothiora populina</name>
    <dbReference type="NCBI Taxonomy" id="2781224"/>
    <lineage>
        <taxon>Eukaryota</taxon>
        <taxon>Fungi</taxon>
        <taxon>Dikarya</taxon>
        <taxon>Ascomycota</taxon>
        <taxon>Pezizomycotina</taxon>
        <taxon>Dothideomycetes</taxon>
        <taxon>Dothideomycetidae</taxon>
        <taxon>Dothideales</taxon>
        <taxon>Dothioraceae</taxon>
        <taxon>Neodothiora</taxon>
    </lineage>
</organism>
<keyword evidence="7 8" id="KW-0472">Membrane</keyword>
<evidence type="ECO:0000256" key="5">
    <source>
        <dbReference type="ARBA" id="ARBA00022824"/>
    </source>
</evidence>
<evidence type="ECO:0000256" key="7">
    <source>
        <dbReference type="ARBA" id="ARBA00023136"/>
    </source>
</evidence>
<evidence type="ECO:0000313" key="11">
    <source>
        <dbReference type="EMBL" id="KAL1305520.1"/>
    </source>
</evidence>
<gene>
    <name evidence="8" type="primary">GET1</name>
    <name evidence="11" type="ORF">AAFC00_007132</name>
</gene>
<keyword evidence="4 8" id="KW-0812">Transmembrane</keyword>
<accession>A0ABR3PHA2</accession>
<feature type="chain" id="PRO_5045831291" description="Guided entry of tail-anchored proteins 1" evidence="10">
    <location>
        <begin position="21"/>
        <end position="220"/>
    </location>
</feature>
<dbReference type="HAMAP" id="MF_03113">
    <property type="entry name" value="Get1"/>
    <property type="match status" value="1"/>
</dbReference>
<feature type="compositionally biased region" description="Low complexity" evidence="9">
    <location>
        <begin position="201"/>
        <end position="212"/>
    </location>
</feature>
<dbReference type="InterPro" id="IPR027538">
    <property type="entry name" value="Get1_fungi"/>
</dbReference>
<dbReference type="InterPro" id="IPR029012">
    <property type="entry name" value="Helix_hairpin_bin_sf"/>
</dbReference>
<name>A0ABR3PHA2_9PEZI</name>
<comment type="caution">
    <text evidence="11">The sequence shown here is derived from an EMBL/GenBank/DDBJ whole genome shotgun (WGS) entry which is preliminary data.</text>
</comment>
<keyword evidence="3 8" id="KW-0813">Transport</keyword>
<proteinExistence type="inferred from homology"/>
<feature type="topological domain" description="Cytoplasmic" evidence="8">
    <location>
        <begin position="173"/>
        <end position="220"/>
    </location>
</feature>
<dbReference type="Pfam" id="PF04420">
    <property type="entry name" value="CHD5"/>
    <property type="match status" value="1"/>
</dbReference>
<evidence type="ECO:0000256" key="10">
    <source>
        <dbReference type="SAM" id="SignalP"/>
    </source>
</evidence>
<feature type="region of interest" description="Disordered" evidence="9">
    <location>
        <begin position="186"/>
        <end position="220"/>
    </location>
</feature>
<evidence type="ECO:0000256" key="6">
    <source>
        <dbReference type="ARBA" id="ARBA00022989"/>
    </source>
</evidence>
<keyword evidence="12" id="KW-1185">Reference proteome</keyword>
<evidence type="ECO:0000256" key="1">
    <source>
        <dbReference type="ARBA" id="ARBA00004477"/>
    </source>
</evidence>
<dbReference type="InterPro" id="IPR028945">
    <property type="entry name" value="Get1"/>
</dbReference>
<evidence type="ECO:0000256" key="8">
    <source>
        <dbReference type="HAMAP-Rule" id="MF_03113"/>
    </source>
</evidence>
<evidence type="ECO:0008006" key="13">
    <source>
        <dbReference type="Google" id="ProtNLM"/>
    </source>
</evidence>
<feature type="topological domain" description="Lumenal" evidence="8">
    <location>
        <begin position="1"/>
        <end position="4"/>
    </location>
</feature>
<evidence type="ECO:0000256" key="3">
    <source>
        <dbReference type="ARBA" id="ARBA00022448"/>
    </source>
</evidence>
<protein>
    <recommendedName>
        <fullName evidence="13">Guided entry of tail-anchored proteins 1</fullName>
    </recommendedName>
</protein>
<evidence type="ECO:0000256" key="9">
    <source>
        <dbReference type="SAM" id="MobiDB-lite"/>
    </source>
</evidence>
<dbReference type="Gene3D" id="1.10.287.660">
    <property type="entry name" value="Helix hairpin bin"/>
    <property type="match status" value="1"/>
</dbReference>
<feature type="signal peptide" evidence="10">
    <location>
        <begin position="1"/>
        <end position="20"/>
    </location>
</feature>
<sequence>MVSLLLSVFLLNVVTHVVNTLGATAINGLLWMLYSKLPTPTAKDAQRAAVLKKEVLRIKREMNATSAQDEFSKWARLRRNHDKATAEYEKSACSIRAARTNSDRIANALRWISTNGMRYLLQFWFSKQPLFWLPQGWVPGHVEWLLAFPRAPTGSISIQVWGIACVSTISMLSEAIGAIYTLVTSKQTQSRPRKQKEEPMAFKSSAAIADSASSEEKKEL</sequence>
<dbReference type="EMBL" id="JBFMKM010000006">
    <property type="protein sequence ID" value="KAL1305520.1"/>
    <property type="molecule type" value="Genomic_DNA"/>
</dbReference>
<dbReference type="Proteomes" id="UP001562354">
    <property type="component" value="Unassembled WGS sequence"/>
</dbReference>
<reference evidence="11 12" key="1">
    <citation type="submission" date="2024-07" db="EMBL/GenBank/DDBJ databases">
        <title>Draft sequence of the Neodothiora populina.</title>
        <authorList>
            <person name="Drown D.D."/>
            <person name="Schuette U.S."/>
            <person name="Buechlein A.B."/>
            <person name="Rusch D.R."/>
            <person name="Winton L.W."/>
            <person name="Adams G.A."/>
        </authorList>
    </citation>
    <scope>NUCLEOTIDE SEQUENCE [LARGE SCALE GENOMIC DNA]</scope>
    <source>
        <strain evidence="11 12">CPC 39397</strain>
    </source>
</reference>
<keyword evidence="5 8" id="KW-0256">Endoplasmic reticulum</keyword>
<comment type="caution">
    <text evidence="8">Lacks conserved residue(s) required for the propagation of feature annotation.</text>
</comment>
<dbReference type="GeneID" id="95980831"/>
<evidence type="ECO:0000256" key="2">
    <source>
        <dbReference type="ARBA" id="ARBA00010799"/>
    </source>
</evidence>
<evidence type="ECO:0000313" key="12">
    <source>
        <dbReference type="Proteomes" id="UP001562354"/>
    </source>
</evidence>
<keyword evidence="10" id="KW-0732">Signal</keyword>
<comment type="subcellular location">
    <subcellularLocation>
        <location evidence="1">Endoplasmic reticulum membrane</location>
        <topology evidence="1">Multi-pass membrane protein</topology>
    </subcellularLocation>
</comment>
<dbReference type="PANTHER" id="PTHR42650:SF1">
    <property type="entry name" value="GUIDED ENTRY OF TAIL-ANCHORED PROTEINS FACTOR 1"/>
    <property type="match status" value="1"/>
</dbReference>
<keyword evidence="6 8" id="KW-1133">Transmembrane helix</keyword>